<evidence type="ECO:0000313" key="1">
    <source>
        <dbReference type="EMBL" id="GET06102.1"/>
    </source>
</evidence>
<dbReference type="Proteomes" id="UP000494265">
    <property type="component" value="Unassembled WGS sequence"/>
</dbReference>
<accession>A0A6F9XLH5</accession>
<name>A0A6F9XLH5_9LACO</name>
<comment type="caution">
    <text evidence="1">The sequence shown here is derived from an EMBL/GenBank/DDBJ whole genome shotgun (WGS) entry which is preliminary data.</text>
</comment>
<organism evidence="1">
    <name type="scientific">Ligilactobacillus agilis</name>
    <dbReference type="NCBI Taxonomy" id="1601"/>
    <lineage>
        <taxon>Bacteria</taxon>
        <taxon>Bacillati</taxon>
        <taxon>Bacillota</taxon>
        <taxon>Bacilli</taxon>
        <taxon>Lactobacillales</taxon>
        <taxon>Lactobacillaceae</taxon>
        <taxon>Ligilactobacillus</taxon>
    </lineage>
</organism>
<dbReference type="AlphaFoldDB" id="A0A6F9XLH5"/>
<protein>
    <submittedName>
        <fullName evidence="1">Uncharacterized protein</fullName>
    </submittedName>
</protein>
<dbReference type="EMBL" id="BLAM01000109">
    <property type="protein sequence ID" value="GET06102.1"/>
    <property type="molecule type" value="Genomic_DNA"/>
</dbReference>
<gene>
    <name evidence="1" type="ORF">SY212_11320</name>
</gene>
<dbReference type="RefSeq" id="WP_172584649.1">
    <property type="nucleotide sequence ID" value="NZ_BLAM01000109.1"/>
</dbReference>
<proteinExistence type="predicted"/>
<sequence>MKNIGAFLCGIAITQHNFYVQMSFLITGLGLITIRQMLEPWPNDEDNKHVDSK</sequence>
<reference evidence="1" key="1">
    <citation type="submission" date="2019-10" db="EMBL/GenBank/DDBJ databases">
        <title>Lactobacillus agilis SY212 Whole Genome Sequencing Project.</title>
        <authorList>
            <person name="Suzuki S."/>
            <person name="Endo A."/>
            <person name="Maeno S."/>
            <person name="Shiwa Y."/>
            <person name="Matsutani M."/>
            <person name="Kajikawa A."/>
        </authorList>
    </citation>
    <scope>NUCLEOTIDE SEQUENCE</scope>
    <source>
        <strain evidence="1">SY212</strain>
    </source>
</reference>